<evidence type="ECO:0000313" key="5">
    <source>
        <dbReference type="EMBL" id="KAJ5461156.1"/>
    </source>
</evidence>
<dbReference type="GO" id="GO:0003677">
    <property type="term" value="F:DNA binding"/>
    <property type="evidence" value="ECO:0007669"/>
    <property type="project" value="UniProtKB-KW"/>
</dbReference>
<gene>
    <name evidence="5" type="ORF">N7458_002708</name>
</gene>
<reference evidence="5" key="1">
    <citation type="submission" date="2022-12" db="EMBL/GenBank/DDBJ databases">
        <authorList>
            <person name="Petersen C."/>
        </authorList>
    </citation>
    <scope>NUCLEOTIDE SEQUENCE</scope>
    <source>
        <strain evidence="5">IBT 16125</strain>
    </source>
</reference>
<organism evidence="5 6">
    <name type="scientific">Penicillium daleae</name>
    <dbReference type="NCBI Taxonomy" id="63821"/>
    <lineage>
        <taxon>Eukaryota</taxon>
        <taxon>Fungi</taxon>
        <taxon>Dikarya</taxon>
        <taxon>Ascomycota</taxon>
        <taxon>Pezizomycotina</taxon>
        <taxon>Eurotiomycetes</taxon>
        <taxon>Eurotiomycetidae</taxon>
        <taxon>Eurotiales</taxon>
        <taxon>Aspergillaceae</taxon>
        <taxon>Penicillium</taxon>
    </lineage>
</organism>
<dbReference type="Proteomes" id="UP001213681">
    <property type="component" value="Unassembled WGS sequence"/>
</dbReference>
<keyword evidence="3" id="KW-0238">DNA-binding</keyword>
<dbReference type="InterPro" id="IPR050987">
    <property type="entry name" value="AtrR-like"/>
</dbReference>
<dbReference type="AlphaFoldDB" id="A0AAD6CE44"/>
<protein>
    <recommendedName>
        <fullName evidence="7">Transcription factor domain-containing protein</fullName>
    </recommendedName>
</protein>
<keyword evidence="2" id="KW-0479">Metal-binding</keyword>
<sequence length="383" mass="43708">METPDSALDNRLLSPEAPHSPQYYFAIFQTTDTFVAKATSPSSPSSIATSSQIRALRKLGKGKDTPQSQRVSPRITKVVQLPESSILWSRVEAFLQEFGCFWPFLRGEKVRDRLSVTISSALRGSHPNQIVVTAANCKTIAILFNVLAYADLMDEAFVNGDFAPGSQSYCQGLSLMESFGVLHDNDLDTMIYHTIAASFFLAAEKLHTALQSASQAFHIARCLELNNQKRWPENTEDEIACRQSLWWTLYFLDKRITQKIGISYSVRENECGVREFVGDEADGGVHDHHDMLQSMVNYSHLWAYIWDGFFSPRASVKQIDFDEVELTDTKIMLAYRRLPDNLSWESQKALEYMKGDDERQIRRRLLVFLVRIFEESYPHTYST</sequence>
<keyword evidence="6" id="KW-1185">Reference proteome</keyword>
<dbReference type="GO" id="GO:0003700">
    <property type="term" value="F:DNA-binding transcription factor activity"/>
    <property type="evidence" value="ECO:0007669"/>
    <property type="project" value="InterPro"/>
</dbReference>
<dbReference type="GO" id="GO:0046872">
    <property type="term" value="F:metal ion binding"/>
    <property type="evidence" value="ECO:0007669"/>
    <property type="project" value="UniProtKB-KW"/>
</dbReference>
<name>A0AAD6CE44_9EURO</name>
<dbReference type="RefSeq" id="XP_056770198.1">
    <property type="nucleotide sequence ID" value="XM_056906091.1"/>
</dbReference>
<dbReference type="CDD" id="cd12148">
    <property type="entry name" value="fungal_TF_MHR"/>
    <property type="match status" value="1"/>
</dbReference>
<dbReference type="GO" id="GO:0005634">
    <property type="term" value="C:nucleus"/>
    <property type="evidence" value="ECO:0007669"/>
    <property type="project" value="UniProtKB-SubCell"/>
</dbReference>
<evidence type="ECO:0000256" key="3">
    <source>
        <dbReference type="ARBA" id="ARBA00023125"/>
    </source>
</evidence>
<comment type="subcellular location">
    <subcellularLocation>
        <location evidence="1">Nucleus</location>
    </subcellularLocation>
</comment>
<keyword evidence="4" id="KW-0539">Nucleus</keyword>
<evidence type="ECO:0000313" key="6">
    <source>
        <dbReference type="Proteomes" id="UP001213681"/>
    </source>
</evidence>
<evidence type="ECO:0000256" key="1">
    <source>
        <dbReference type="ARBA" id="ARBA00004123"/>
    </source>
</evidence>
<dbReference type="PANTHER" id="PTHR46910:SF3">
    <property type="entry name" value="HALOTOLERANCE PROTEIN 9-RELATED"/>
    <property type="match status" value="1"/>
</dbReference>
<dbReference type="GeneID" id="81596334"/>
<evidence type="ECO:0008006" key="7">
    <source>
        <dbReference type="Google" id="ProtNLM"/>
    </source>
</evidence>
<evidence type="ECO:0000256" key="4">
    <source>
        <dbReference type="ARBA" id="ARBA00023242"/>
    </source>
</evidence>
<dbReference type="EMBL" id="JAPVEA010000002">
    <property type="protein sequence ID" value="KAJ5461156.1"/>
    <property type="molecule type" value="Genomic_DNA"/>
</dbReference>
<accession>A0AAD6CE44</accession>
<comment type="caution">
    <text evidence="5">The sequence shown here is derived from an EMBL/GenBank/DDBJ whole genome shotgun (WGS) entry which is preliminary data.</text>
</comment>
<reference evidence="5" key="2">
    <citation type="journal article" date="2023" name="IMA Fungus">
        <title>Comparative genomic study of the Penicillium genus elucidates a diverse pangenome and 15 lateral gene transfer events.</title>
        <authorList>
            <person name="Petersen C."/>
            <person name="Sorensen T."/>
            <person name="Nielsen M.R."/>
            <person name="Sondergaard T.E."/>
            <person name="Sorensen J.L."/>
            <person name="Fitzpatrick D.A."/>
            <person name="Frisvad J.C."/>
            <person name="Nielsen K.L."/>
        </authorList>
    </citation>
    <scope>NUCLEOTIDE SEQUENCE</scope>
    <source>
        <strain evidence="5">IBT 16125</strain>
    </source>
</reference>
<proteinExistence type="predicted"/>
<dbReference type="PANTHER" id="PTHR46910">
    <property type="entry name" value="TRANSCRIPTION FACTOR PDR1"/>
    <property type="match status" value="1"/>
</dbReference>
<evidence type="ECO:0000256" key="2">
    <source>
        <dbReference type="ARBA" id="ARBA00022723"/>
    </source>
</evidence>